<dbReference type="EMBL" id="JAWWNJ010000046">
    <property type="protein sequence ID" value="KAK7018132.1"/>
    <property type="molecule type" value="Genomic_DNA"/>
</dbReference>
<evidence type="ECO:0008006" key="3">
    <source>
        <dbReference type="Google" id="ProtNLM"/>
    </source>
</evidence>
<evidence type="ECO:0000313" key="2">
    <source>
        <dbReference type="Proteomes" id="UP001362999"/>
    </source>
</evidence>
<comment type="caution">
    <text evidence="1">The sequence shown here is derived from an EMBL/GenBank/DDBJ whole genome shotgun (WGS) entry which is preliminary data.</text>
</comment>
<dbReference type="Gene3D" id="3.80.10.10">
    <property type="entry name" value="Ribonuclease Inhibitor"/>
    <property type="match status" value="1"/>
</dbReference>
<organism evidence="1 2">
    <name type="scientific">Favolaschia claudopus</name>
    <dbReference type="NCBI Taxonomy" id="2862362"/>
    <lineage>
        <taxon>Eukaryota</taxon>
        <taxon>Fungi</taxon>
        <taxon>Dikarya</taxon>
        <taxon>Basidiomycota</taxon>
        <taxon>Agaricomycotina</taxon>
        <taxon>Agaricomycetes</taxon>
        <taxon>Agaricomycetidae</taxon>
        <taxon>Agaricales</taxon>
        <taxon>Marasmiineae</taxon>
        <taxon>Mycenaceae</taxon>
        <taxon>Favolaschia</taxon>
    </lineage>
</organism>
<dbReference type="InterPro" id="IPR032675">
    <property type="entry name" value="LRR_dom_sf"/>
</dbReference>
<gene>
    <name evidence="1" type="ORF">R3P38DRAFT_2981450</name>
</gene>
<dbReference type="SUPFAM" id="SSF52047">
    <property type="entry name" value="RNI-like"/>
    <property type="match status" value="1"/>
</dbReference>
<dbReference type="AlphaFoldDB" id="A0AAW0AXY5"/>
<evidence type="ECO:0000313" key="1">
    <source>
        <dbReference type="EMBL" id="KAK7018132.1"/>
    </source>
</evidence>
<protein>
    <recommendedName>
        <fullName evidence="3">F-box domain-containing protein</fullName>
    </recommendedName>
</protein>
<proteinExistence type="predicted"/>
<keyword evidence="2" id="KW-1185">Reference proteome</keyword>
<name>A0AAW0AXY5_9AGAR</name>
<accession>A0AAW0AXY5</accession>
<sequence length="526" mass="58741">MHRCLQILEILQLICENIDYGIDLEAPSATDQSASTLAALSRSCRIWMGPALASLWEHQSSLDPFLRLLPTNLLEPPAFGNSRQWRLLRPVIATDWDRANVYAPWVKRFALTRASWVRVSNIFPILSACSPLAFIFPCLRSFTCLHPAMPELPNIASLRTFFPPSLHRLWFSCGRNSTAASLLSTLPNSCPNVKYLTISWTPASGASSHTVPLFLSGLRSLVKLSMEDGECNSLILMHLGQLSTLTDMQLYSVSNDMSSLQFTSSPLFPHLRNLSISVVEIWSATALMEHCSNASLISLALDFSSNPTTVAIQQLYDVLTRTCGHKTLQSLILRSVRAGSSHADQERYRVTKSLLHKLTVFRALKTLTISAMTLSLADDTFADLTSFWPDLEHLRLIAMDVAIGRAEPQMTLRSVASLAKNCSRMLSLTLQVNGTEMPPSGPVRICGVDLSYWHVGFSPISEAIPVARYLSALFPRLKKIDTGYREVSEEERDHLAHERNRLWREVVTQIPHFVAARQEEQGWGPL</sequence>
<dbReference type="Proteomes" id="UP001362999">
    <property type="component" value="Unassembled WGS sequence"/>
</dbReference>
<reference evidence="1 2" key="1">
    <citation type="journal article" date="2024" name="J Genomics">
        <title>Draft genome sequencing and assembly of Favolaschia claudopus CIRM-BRFM 2984 isolated from oak limbs.</title>
        <authorList>
            <person name="Navarro D."/>
            <person name="Drula E."/>
            <person name="Chaduli D."/>
            <person name="Cazenave R."/>
            <person name="Ahrendt S."/>
            <person name="Wang J."/>
            <person name="Lipzen A."/>
            <person name="Daum C."/>
            <person name="Barry K."/>
            <person name="Grigoriev I.V."/>
            <person name="Favel A."/>
            <person name="Rosso M.N."/>
            <person name="Martin F."/>
        </authorList>
    </citation>
    <scope>NUCLEOTIDE SEQUENCE [LARGE SCALE GENOMIC DNA]</scope>
    <source>
        <strain evidence="1 2">CIRM-BRFM 2984</strain>
    </source>
</reference>